<proteinExistence type="predicted"/>
<dbReference type="VEuPathDB" id="MicrosporidiaDB:NAPIS_ORF00345"/>
<keyword evidence="2" id="KW-1185">Reference proteome</keyword>
<dbReference type="EMBL" id="KE647013">
    <property type="protein sequence ID" value="EQB62085.1"/>
    <property type="molecule type" value="Genomic_DNA"/>
</dbReference>
<dbReference type="AlphaFoldDB" id="T0MM50"/>
<evidence type="ECO:0000313" key="1">
    <source>
        <dbReference type="EMBL" id="EQB62085.1"/>
    </source>
</evidence>
<protein>
    <submittedName>
        <fullName evidence="1">Uncharacterized protein</fullName>
    </submittedName>
</protein>
<accession>T0MM50</accession>
<dbReference type="Proteomes" id="UP000053780">
    <property type="component" value="Unassembled WGS sequence"/>
</dbReference>
<reference evidence="1 2" key="1">
    <citation type="journal article" date="2013" name="BMC Genomics">
        <title>Genome sequencing and comparative genomics of honey bee microsporidia, Nosema apis reveal novel insights into host-parasite interactions.</title>
        <authorList>
            <person name="Chen Yp."/>
            <person name="Pettis J.S."/>
            <person name="Zhao Y."/>
            <person name="Liu X."/>
            <person name="Tallon L.J."/>
            <person name="Sadzewicz L.D."/>
            <person name="Li R."/>
            <person name="Zheng H."/>
            <person name="Huang S."/>
            <person name="Zhang X."/>
            <person name="Hamilton M.C."/>
            <person name="Pernal S.F."/>
            <person name="Melathopoulos A.P."/>
            <person name="Yan X."/>
            <person name="Evans J.D."/>
        </authorList>
    </citation>
    <scope>NUCLEOTIDE SEQUENCE [LARGE SCALE GENOMIC DNA]</scope>
    <source>
        <strain evidence="1 2">BRL 01</strain>
    </source>
</reference>
<name>T0MM50_9MICR</name>
<evidence type="ECO:0000313" key="2">
    <source>
        <dbReference type="Proteomes" id="UP000053780"/>
    </source>
</evidence>
<dbReference type="HOGENOM" id="CLU_1528781_0_0_1"/>
<sequence>MYNRIVNGDNEMVYTDLSYNRSNNEFVTNEEFYRRDTRNENNLNGLTLNEIKNNELMSSENNFNVLMSNEHNLNEVTLNKHNSNEVILNENKYSALMSNENNFNVLTFREQTPTDLIPRQPPIDLIPLQNTIELIPRESICNELILKEMNFYQSTCNELENAGKILNESSMKLNYL</sequence>
<feature type="non-terminal residue" evidence="1">
    <location>
        <position position="176"/>
    </location>
</feature>
<organism evidence="1 2">
    <name type="scientific">Vairimorpha apis BRL 01</name>
    <dbReference type="NCBI Taxonomy" id="1037528"/>
    <lineage>
        <taxon>Eukaryota</taxon>
        <taxon>Fungi</taxon>
        <taxon>Fungi incertae sedis</taxon>
        <taxon>Microsporidia</taxon>
        <taxon>Nosematidae</taxon>
        <taxon>Vairimorpha</taxon>
    </lineage>
</organism>
<gene>
    <name evidence="1" type="ORF">NAPIS_ORF00345</name>
</gene>